<accession>A0A843W2H9</accession>
<evidence type="ECO:0000313" key="3">
    <source>
        <dbReference type="Proteomes" id="UP000652761"/>
    </source>
</evidence>
<evidence type="ECO:0000256" key="1">
    <source>
        <dbReference type="SAM" id="MobiDB-lite"/>
    </source>
</evidence>
<dbReference type="Proteomes" id="UP000652761">
    <property type="component" value="Unassembled WGS sequence"/>
</dbReference>
<feature type="compositionally biased region" description="Polar residues" evidence="1">
    <location>
        <begin position="119"/>
        <end position="131"/>
    </location>
</feature>
<sequence length="233" mass="25260">MWQNVLAKVQYRLFTCDDLFRQFDSTLAGNGSLITSACLPFFWNAGSRSVHLITRLPADDDPELLKAVAQVWPGHSSIPGPTREFDAAAGPRGDVEHSPTWFRLEAMGQRQLAEAESGLATQSKQLESSLGSEDHHAVDGGEGSRSGWRGKRESKNSLRRLRLPFCCATVHGEGCRPGGGVCGGGEGGEQDDVQPAASVHGHGGVFDLSLTHRRMVLCIWKQNISHTVLEIST</sequence>
<gene>
    <name evidence="2" type="ORF">Taro_036220</name>
</gene>
<dbReference type="AlphaFoldDB" id="A0A843W2H9"/>
<dbReference type="EMBL" id="NMUH01003034">
    <property type="protein sequence ID" value="MQM03439.1"/>
    <property type="molecule type" value="Genomic_DNA"/>
</dbReference>
<proteinExistence type="predicted"/>
<feature type="region of interest" description="Disordered" evidence="1">
    <location>
        <begin position="113"/>
        <end position="153"/>
    </location>
</feature>
<protein>
    <submittedName>
        <fullName evidence="2">Uncharacterized protein</fullName>
    </submittedName>
</protein>
<organism evidence="2 3">
    <name type="scientific">Colocasia esculenta</name>
    <name type="common">Wild taro</name>
    <name type="synonym">Arum esculentum</name>
    <dbReference type="NCBI Taxonomy" id="4460"/>
    <lineage>
        <taxon>Eukaryota</taxon>
        <taxon>Viridiplantae</taxon>
        <taxon>Streptophyta</taxon>
        <taxon>Embryophyta</taxon>
        <taxon>Tracheophyta</taxon>
        <taxon>Spermatophyta</taxon>
        <taxon>Magnoliopsida</taxon>
        <taxon>Liliopsida</taxon>
        <taxon>Araceae</taxon>
        <taxon>Aroideae</taxon>
        <taxon>Colocasieae</taxon>
        <taxon>Colocasia</taxon>
    </lineage>
</organism>
<evidence type="ECO:0000313" key="2">
    <source>
        <dbReference type="EMBL" id="MQM03439.1"/>
    </source>
</evidence>
<keyword evidence="3" id="KW-1185">Reference proteome</keyword>
<name>A0A843W2H9_COLES</name>
<comment type="caution">
    <text evidence="2">The sequence shown here is derived from an EMBL/GenBank/DDBJ whole genome shotgun (WGS) entry which is preliminary data.</text>
</comment>
<reference evidence="2" key="1">
    <citation type="submission" date="2017-07" db="EMBL/GenBank/DDBJ databases">
        <title>Taro Niue Genome Assembly and Annotation.</title>
        <authorList>
            <person name="Atibalentja N."/>
            <person name="Keating K."/>
            <person name="Fields C.J."/>
        </authorList>
    </citation>
    <scope>NUCLEOTIDE SEQUENCE</scope>
    <source>
        <strain evidence="2">Niue_2</strain>
        <tissue evidence="2">Leaf</tissue>
    </source>
</reference>